<dbReference type="AlphaFoldDB" id="A0A545TP44"/>
<comment type="caution">
    <text evidence="8">The sequence shown here is derived from an EMBL/GenBank/DDBJ whole genome shotgun (WGS) entry which is preliminary data.</text>
</comment>
<evidence type="ECO:0000256" key="1">
    <source>
        <dbReference type="ARBA" id="ARBA00008751"/>
    </source>
</evidence>
<dbReference type="InterPro" id="IPR036922">
    <property type="entry name" value="Rieske_2Fe-2S_sf"/>
</dbReference>
<dbReference type="OrthoDB" id="9769355at2"/>
<comment type="similarity">
    <text evidence="1">Belongs to the bacterial ring-hydroxylating dioxygenase alpha subunit family.</text>
</comment>
<reference evidence="8 9" key="1">
    <citation type="submission" date="2019-06" db="EMBL/GenBank/DDBJ databases">
        <title>Whole genome sequence for Cellvibrionaceae sp. R142.</title>
        <authorList>
            <person name="Wang G."/>
        </authorList>
    </citation>
    <scope>NUCLEOTIDE SEQUENCE [LARGE SCALE GENOMIC DNA]</scope>
    <source>
        <strain evidence="8 9">R142</strain>
    </source>
</reference>
<evidence type="ECO:0000313" key="8">
    <source>
        <dbReference type="EMBL" id="TQV78941.1"/>
    </source>
</evidence>
<dbReference type="SUPFAM" id="SSF50022">
    <property type="entry name" value="ISP domain"/>
    <property type="match status" value="1"/>
</dbReference>
<organism evidence="8 9">
    <name type="scientific">Exilibacterium tricleocarpae</name>
    <dbReference type="NCBI Taxonomy" id="2591008"/>
    <lineage>
        <taxon>Bacteria</taxon>
        <taxon>Pseudomonadati</taxon>
        <taxon>Pseudomonadota</taxon>
        <taxon>Gammaproteobacteria</taxon>
        <taxon>Cellvibrionales</taxon>
        <taxon>Cellvibrionaceae</taxon>
        <taxon>Exilibacterium</taxon>
    </lineage>
</organism>
<keyword evidence="3" id="KW-0479">Metal-binding</keyword>
<proteinExistence type="inferred from homology"/>
<dbReference type="GO" id="GO:0005506">
    <property type="term" value="F:iron ion binding"/>
    <property type="evidence" value="ECO:0007669"/>
    <property type="project" value="InterPro"/>
</dbReference>
<dbReference type="InterPro" id="IPR001663">
    <property type="entry name" value="Rng_hydr_dOase-A"/>
</dbReference>
<keyword evidence="6" id="KW-0411">Iron-sulfur</keyword>
<evidence type="ECO:0000256" key="4">
    <source>
        <dbReference type="ARBA" id="ARBA00023002"/>
    </source>
</evidence>
<dbReference type="Gene3D" id="3.90.380.10">
    <property type="entry name" value="Naphthalene 1,2-dioxygenase Alpha Subunit, Chain A, domain 1"/>
    <property type="match status" value="1"/>
</dbReference>
<keyword evidence="4" id="KW-0560">Oxidoreductase</keyword>
<accession>A0A545TP44</accession>
<evidence type="ECO:0000259" key="7">
    <source>
        <dbReference type="PROSITE" id="PS51296"/>
    </source>
</evidence>
<protein>
    <submittedName>
        <fullName evidence="8">Rieske 2Fe-2S domain-containing protein</fullName>
    </submittedName>
</protein>
<dbReference type="Pfam" id="PF00848">
    <property type="entry name" value="Ring_hydroxyl_A"/>
    <property type="match status" value="1"/>
</dbReference>
<dbReference type="Proteomes" id="UP000319732">
    <property type="component" value="Unassembled WGS sequence"/>
</dbReference>
<keyword evidence="9" id="KW-1185">Reference proteome</keyword>
<evidence type="ECO:0000256" key="3">
    <source>
        <dbReference type="ARBA" id="ARBA00022723"/>
    </source>
</evidence>
<dbReference type="GO" id="GO:0016491">
    <property type="term" value="F:oxidoreductase activity"/>
    <property type="evidence" value="ECO:0007669"/>
    <property type="project" value="UniProtKB-KW"/>
</dbReference>
<dbReference type="InterPro" id="IPR017941">
    <property type="entry name" value="Rieske_2Fe-2S"/>
</dbReference>
<dbReference type="CDD" id="cd08879">
    <property type="entry name" value="RHO_alpha_C_AntDO-like"/>
    <property type="match status" value="1"/>
</dbReference>
<dbReference type="EMBL" id="VHSG01000012">
    <property type="protein sequence ID" value="TQV78941.1"/>
    <property type="molecule type" value="Genomic_DNA"/>
</dbReference>
<evidence type="ECO:0000256" key="5">
    <source>
        <dbReference type="ARBA" id="ARBA00023004"/>
    </source>
</evidence>
<name>A0A545TP44_9GAMM</name>
<dbReference type="GO" id="GO:0051537">
    <property type="term" value="F:2 iron, 2 sulfur cluster binding"/>
    <property type="evidence" value="ECO:0007669"/>
    <property type="project" value="UniProtKB-KW"/>
</dbReference>
<evidence type="ECO:0000256" key="6">
    <source>
        <dbReference type="ARBA" id="ARBA00023014"/>
    </source>
</evidence>
<dbReference type="Pfam" id="PF00355">
    <property type="entry name" value="Rieske"/>
    <property type="match status" value="1"/>
</dbReference>
<dbReference type="PRINTS" id="PR00090">
    <property type="entry name" value="RNGDIOXGNASE"/>
</dbReference>
<dbReference type="PANTHER" id="PTHR43756:SF1">
    <property type="entry name" value="3-PHENYLPROPIONATE_CINNAMIC ACID DIOXYGENASE SUBUNIT ALPHA"/>
    <property type="match status" value="1"/>
</dbReference>
<gene>
    <name evidence="8" type="ORF">FKG94_12540</name>
</gene>
<keyword evidence="2" id="KW-0001">2Fe-2S</keyword>
<evidence type="ECO:0000256" key="2">
    <source>
        <dbReference type="ARBA" id="ARBA00022714"/>
    </source>
</evidence>
<evidence type="ECO:0000313" key="9">
    <source>
        <dbReference type="Proteomes" id="UP000319732"/>
    </source>
</evidence>
<feature type="domain" description="Rieske" evidence="7">
    <location>
        <begin position="56"/>
        <end position="169"/>
    </location>
</feature>
<sequence>MGNIHNNNLIAGDRLAPVYTTVELTGLVQKNRVHRDVYLDPAIFDLEMERIWARAWVYVGHASQVPDPGDYIGTSIGKEPVLMVRDKRARVNVIYNRCGHKGAKVATKPGGNTAMFRCPYHGWTFNLDGTLNATPHKCGYEDTDFDTSDPQFSMQPVARVESHRGFVFASLAAEGEDLKTFMGATLETIDNMADRSPEGEVEVAGACLPYLHDCNWKMFVENLNDAQHPMVCHASVGFATRALMKRLPAGAEPPKEAEIISPFGASYQFFDDLGVSVMPNGHSFMGGQQSIHSAYSDIPGYLDSMIAAHGRERTEQVLGSNRHNTTIYPSFTIKDAVQIVRVVRPLAVDKTLIQTWHFRLKGAPEAMLHRTMTYSRLINSPASMVGPDDFDCYNRMQESLCSNSAQWVDMRRYIGREETLGPITRAKGTSDLSMRNQYRAWLHYMAGSEAQETQR</sequence>
<dbReference type="PROSITE" id="PS51296">
    <property type="entry name" value="RIESKE"/>
    <property type="match status" value="1"/>
</dbReference>
<dbReference type="PANTHER" id="PTHR43756">
    <property type="entry name" value="CHOLINE MONOOXYGENASE, CHLOROPLASTIC"/>
    <property type="match status" value="1"/>
</dbReference>
<dbReference type="SUPFAM" id="SSF55961">
    <property type="entry name" value="Bet v1-like"/>
    <property type="match status" value="1"/>
</dbReference>
<keyword evidence="5" id="KW-0408">Iron</keyword>
<dbReference type="InterPro" id="IPR015879">
    <property type="entry name" value="Ring_hydroxy_dOase_asu_C_dom"/>
</dbReference>
<dbReference type="Gene3D" id="2.102.10.10">
    <property type="entry name" value="Rieske [2Fe-2S] iron-sulphur domain"/>
    <property type="match status" value="1"/>
</dbReference>